<protein>
    <submittedName>
        <fullName evidence="1">Translesion DNA synthesis-associated protein ImuA</fullName>
    </submittedName>
</protein>
<dbReference type="EMBL" id="JBHSMS010000026">
    <property type="protein sequence ID" value="MFC5511140.1"/>
    <property type="molecule type" value="Genomic_DNA"/>
</dbReference>
<keyword evidence="2" id="KW-1185">Reference proteome</keyword>
<comment type="caution">
    <text evidence="1">The sequence shown here is derived from an EMBL/GenBank/DDBJ whole genome shotgun (WGS) entry which is preliminary data.</text>
</comment>
<organism evidence="1 2">
    <name type="scientific">Massilia jejuensis</name>
    <dbReference type="NCBI Taxonomy" id="648894"/>
    <lineage>
        <taxon>Bacteria</taxon>
        <taxon>Pseudomonadati</taxon>
        <taxon>Pseudomonadota</taxon>
        <taxon>Betaproteobacteria</taxon>
        <taxon>Burkholderiales</taxon>
        <taxon>Oxalobacteraceae</taxon>
        <taxon>Telluria group</taxon>
        <taxon>Massilia</taxon>
    </lineage>
</organism>
<dbReference type="InterPro" id="IPR047610">
    <property type="entry name" value="ImuA_translesion"/>
</dbReference>
<evidence type="ECO:0000313" key="2">
    <source>
        <dbReference type="Proteomes" id="UP001596031"/>
    </source>
</evidence>
<dbReference type="RefSeq" id="WP_379719412.1">
    <property type="nucleotide sequence ID" value="NZ_JBHSMS010000026.1"/>
</dbReference>
<dbReference type="InterPro" id="IPR027417">
    <property type="entry name" value="P-loop_NTPase"/>
</dbReference>
<dbReference type="InterPro" id="IPR017166">
    <property type="entry name" value="UCP037290"/>
</dbReference>
<dbReference type="PIRSF" id="PIRSF037290">
    <property type="entry name" value="UCP037290"/>
    <property type="match status" value="1"/>
</dbReference>
<dbReference type="Proteomes" id="UP001596031">
    <property type="component" value="Unassembled WGS sequence"/>
</dbReference>
<proteinExistence type="predicted"/>
<name>A0ABW0PFC9_9BURK</name>
<reference evidence="2" key="1">
    <citation type="journal article" date="2019" name="Int. J. Syst. Evol. Microbiol.">
        <title>The Global Catalogue of Microorganisms (GCM) 10K type strain sequencing project: providing services to taxonomists for standard genome sequencing and annotation.</title>
        <authorList>
            <consortium name="The Broad Institute Genomics Platform"/>
            <consortium name="The Broad Institute Genome Sequencing Center for Infectious Disease"/>
            <person name="Wu L."/>
            <person name="Ma J."/>
        </authorList>
    </citation>
    <scope>NUCLEOTIDE SEQUENCE [LARGE SCALE GENOMIC DNA]</scope>
    <source>
        <strain evidence="2">CCUG 38813</strain>
    </source>
</reference>
<dbReference type="SUPFAM" id="SSF52540">
    <property type="entry name" value="P-loop containing nucleoside triphosphate hydrolases"/>
    <property type="match status" value="1"/>
</dbReference>
<gene>
    <name evidence="1" type="primary">imuA</name>
    <name evidence="1" type="ORF">ACFPOU_08365</name>
</gene>
<accession>A0ABW0PFC9</accession>
<evidence type="ECO:0000313" key="1">
    <source>
        <dbReference type="EMBL" id="MFC5511140.1"/>
    </source>
</evidence>
<dbReference type="NCBIfam" id="NF033429">
    <property type="entry name" value="ImuA_translesion"/>
    <property type="match status" value="1"/>
</dbReference>
<sequence length="239" mass="25462">MPHDNKPALEELHPSLWRASQLARGSSRCIDSGHPVLASQLPGGGWPVGELTELLVSQPGLGEIRLLGPALVAVASRGIMLVQPPHPPQAIAFAALGVAPSQLTWVCPTKTADALWATEQILKSGSAGCVLFWAAHCRNDSLRRLHLAAQSSETLFFLLRPLQSAQDSSPAPLRLSLQPAADGINIGFVKRRGPAREAPLFLPLTLPGIIKRPTTPGRVPAPAPVIEAPRAWESYAELP</sequence>
<dbReference type="Gene3D" id="3.40.50.300">
    <property type="entry name" value="P-loop containing nucleotide triphosphate hydrolases"/>
    <property type="match status" value="1"/>
</dbReference>